<dbReference type="InterPro" id="IPR029058">
    <property type="entry name" value="AB_hydrolase_fold"/>
</dbReference>
<organism evidence="4 5">
    <name type="scientific">Ruegeria denitrificans</name>
    <dbReference type="NCBI Taxonomy" id="1715692"/>
    <lineage>
        <taxon>Bacteria</taxon>
        <taxon>Pseudomonadati</taxon>
        <taxon>Pseudomonadota</taxon>
        <taxon>Alphaproteobacteria</taxon>
        <taxon>Rhodobacterales</taxon>
        <taxon>Roseobacteraceae</taxon>
        <taxon>Ruegeria</taxon>
    </lineage>
</organism>
<dbReference type="STRING" id="1715692.RUE5091_02308"/>
<dbReference type="SUPFAM" id="SSF53474">
    <property type="entry name" value="alpha/beta-Hydrolases"/>
    <property type="match status" value="1"/>
</dbReference>
<accession>A0A0N7M9P5</accession>
<dbReference type="Gene3D" id="3.40.50.1820">
    <property type="entry name" value="alpha/beta hydrolase"/>
    <property type="match status" value="1"/>
</dbReference>
<evidence type="ECO:0000313" key="5">
    <source>
        <dbReference type="Proteomes" id="UP000051260"/>
    </source>
</evidence>
<dbReference type="InterPro" id="IPR000073">
    <property type="entry name" value="AB_hydrolase_1"/>
</dbReference>
<evidence type="ECO:0000313" key="4">
    <source>
        <dbReference type="EMBL" id="CUK01893.1"/>
    </source>
</evidence>
<proteinExistence type="predicted"/>
<reference evidence="5" key="1">
    <citation type="submission" date="2015-09" db="EMBL/GenBank/DDBJ databases">
        <authorList>
            <person name="Rodrigo-Torres L."/>
            <person name="Arahal D.R."/>
        </authorList>
    </citation>
    <scope>NUCLEOTIDE SEQUENCE [LARGE SCALE GENOMIC DNA]</scope>
    <source>
        <strain evidence="5">CECT 5091</strain>
    </source>
</reference>
<dbReference type="PANTHER" id="PTHR42977">
    <property type="entry name" value="HYDROLASE-RELATED"/>
    <property type="match status" value="1"/>
</dbReference>
<name>A0A0N7M9P5_9RHOB</name>
<feature type="domain" description="AB hydrolase-1" evidence="3">
    <location>
        <begin position="63"/>
        <end position="305"/>
    </location>
</feature>
<dbReference type="InterPro" id="IPR051340">
    <property type="entry name" value="Haloalkane_dehalogenase"/>
</dbReference>
<keyword evidence="5" id="KW-1185">Reference proteome</keyword>
<dbReference type="GO" id="GO:0018786">
    <property type="term" value="F:haloalkane dehalogenase activity"/>
    <property type="evidence" value="ECO:0007669"/>
    <property type="project" value="UniProtKB-EC"/>
</dbReference>
<dbReference type="PANTHER" id="PTHR42977:SF3">
    <property type="entry name" value="AB HYDROLASE-1 DOMAIN-CONTAINING PROTEIN"/>
    <property type="match status" value="1"/>
</dbReference>
<evidence type="ECO:0000259" key="3">
    <source>
        <dbReference type="Pfam" id="PF00561"/>
    </source>
</evidence>
<dbReference type="RefSeq" id="WP_058282016.1">
    <property type="nucleotide sequence ID" value="NZ_CYUD01000006.1"/>
</dbReference>
<dbReference type="AlphaFoldDB" id="A0A0N7M9P5"/>
<feature type="signal peptide" evidence="2">
    <location>
        <begin position="1"/>
        <end position="25"/>
    </location>
</feature>
<sequence length="326" mass="36843">MSRNLKSILSASILALSIAAPIALAPAIAAGTGIEATRAVYFRTEQIDEVSIAYREAGDPSRPTVLLLHGFPTSSHMFRNLIPELAKNYHVIAPDFPGFGGSDMPMAENFEYSFANISGMMTALLDRKGIDQYAVYLMDYGAPVGFRMFAEQPERVTGFIIQNGNAYEEGLREFWDPIKAYWAEPSQENGDQLRGFLTLDATKWQFTHGVQKPELISPDNYWHVQYLLDRDGNQEVQLELFLDYGTNVAEYPKWQALFREHQPPTLLMWGKNDHIFPVEGAYPYQRDLNDLEFHLLDTGHFALEEYGPEIAAQMTAFLNRITTASN</sequence>
<dbReference type="PRINTS" id="PR00111">
    <property type="entry name" value="ABHYDROLASE"/>
</dbReference>
<evidence type="ECO:0000256" key="1">
    <source>
        <dbReference type="ARBA" id="ARBA00022801"/>
    </source>
</evidence>
<dbReference type="EC" id="3.8.1.5" evidence="4"/>
<protein>
    <submittedName>
        <fullName evidence="4">Haloalkane dehalogenase</fullName>
        <ecNumber evidence="4">3.8.1.5</ecNumber>
    </submittedName>
</protein>
<dbReference type="Proteomes" id="UP000051260">
    <property type="component" value="Unassembled WGS sequence"/>
</dbReference>
<feature type="chain" id="PRO_5006015999" evidence="2">
    <location>
        <begin position="26"/>
        <end position="326"/>
    </location>
</feature>
<dbReference type="Pfam" id="PF00561">
    <property type="entry name" value="Abhydrolase_1"/>
    <property type="match status" value="1"/>
</dbReference>
<dbReference type="EMBL" id="CYUD01000006">
    <property type="protein sequence ID" value="CUK01893.1"/>
    <property type="molecule type" value="Genomic_DNA"/>
</dbReference>
<dbReference type="FunFam" id="3.40.50.1820:FF:000173">
    <property type="entry name" value="Alpha/beta hydrolase"/>
    <property type="match status" value="1"/>
</dbReference>
<dbReference type="OrthoDB" id="9804723at2"/>
<dbReference type="GO" id="GO:0004301">
    <property type="term" value="F:epoxide hydrolase activity"/>
    <property type="evidence" value="ECO:0007669"/>
    <property type="project" value="TreeGrafter"/>
</dbReference>
<keyword evidence="2" id="KW-0732">Signal</keyword>
<evidence type="ECO:0000256" key="2">
    <source>
        <dbReference type="SAM" id="SignalP"/>
    </source>
</evidence>
<keyword evidence="1 4" id="KW-0378">Hydrolase</keyword>
<gene>
    <name evidence="4" type="primary">dhaA</name>
    <name evidence="4" type="ORF">RUE5091_02308</name>
</gene>